<comment type="caution">
    <text evidence="4">The sequence shown here is derived from an EMBL/GenBank/DDBJ whole genome shotgun (WGS) entry which is preliminary data.</text>
</comment>
<organism evidence="4 5">
    <name type="scientific">Panicum miliaceum</name>
    <name type="common">Proso millet</name>
    <name type="synonym">Broomcorn millet</name>
    <dbReference type="NCBI Taxonomy" id="4540"/>
    <lineage>
        <taxon>Eukaryota</taxon>
        <taxon>Viridiplantae</taxon>
        <taxon>Streptophyta</taxon>
        <taxon>Embryophyta</taxon>
        <taxon>Tracheophyta</taxon>
        <taxon>Spermatophyta</taxon>
        <taxon>Magnoliopsida</taxon>
        <taxon>Liliopsida</taxon>
        <taxon>Poales</taxon>
        <taxon>Poaceae</taxon>
        <taxon>PACMAD clade</taxon>
        <taxon>Panicoideae</taxon>
        <taxon>Panicodae</taxon>
        <taxon>Paniceae</taxon>
        <taxon>Panicinae</taxon>
        <taxon>Panicum</taxon>
        <taxon>Panicum sect. Panicum</taxon>
    </lineage>
</organism>
<keyword evidence="1" id="KW-0863">Zinc-finger</keyword>
<evidence type="ECO:0000313" key="4">
    <source>
        <dbReference type="EMBL" id="RLN11979.1"/>
    </source>
</evidence>
<proteinExistence type="predicted"/>
<dbReference type="InterPro" id="IPR007527">
    <property type="entry name" value="Znf_SWIM"/>
</dbReference>
<feature type="domain" description="SWIM-type" evidence="3">
    <location>
        <begin position="133"/>
        <end position="171"/>
    </location>
</feature>
<dbReference type="PROSITE" id="PS50966">
    <property type="entry name" value="ZF_SWIM"/>
    <property type="match status" value="1"/>
</dbReference>
<feature type="region of interest" description="Disordered" evidence="2">
    <location>
        <begin position="332"/>
        <end position="351"/>
    </location>
</feature>
<feature type="region of interest" description="Disordered" evidence="2">
    <location>
        <begin position="300"/>
        <end position="326"/>
    </location>
</feature>
<keyword evidence="1" id="KW-0862">Zinc</keyword>
<evidence type="ECO:0000256" key="2">
    <source>
        <dbReference type="SAM" id="MobiDB-lite"/>
    </source>
</evidence>
<dbReference type="EMBL" id="PQIB02000006">
    <property type="protein sequence ID" value="RLN11979.1"/>
    <property type="molecule type" value="Genomic_DNA"/>
</dbReference>
<accession>A0A3L6RZY8</accession>
<reference evidence="5" key="1">
    <citation type="journal article" date="2019" name="Nat. Commun.">
        <title>The genome of broomcorn millet.</title>
        <authorList>
            <person name="Zou C."/>
            <person name="Miki D."/>
            <person name="Li D."/>
            <person name="Tang Q."/>
            <person name="Xiao L."/>
            <person name="Rajput S."/>
            <person name="Deng P."/>
            <person name="Jia W."/>
            <person name="Huang R."/>
            <person name="Zhang M."/>
            <person name="Sun Y."/>
            <person name="Hu J."/>
            <person name="Fu X."/>
            <person name="Schnable P.S."/>
            <person name="Li F."/>
            <person name="Zhang H."/>
            <person name="Feng B."/>
            <person name="Zhu X."/>
            <person name="Liu R."/>
            <person name="Schnable J.C."/>
            <person name="Zhu J.-K."/>
            <person name="Zhang H."/>
        </authorList>
    </citation>
    <scope>NUCLEOTIDE SEQUENCE [LARGE SCALE GENOMIC DNA]</scope>
</reference>
<dbReference type="OrthoDB" id="683011at2759"/>
<name>A0A3L6RZY8_PANMI</name>
<dbReference type="Proteomes" id="UP000275267">
    <property type="component" value="Unassembled WGS sequence"/>
</dbReference>
<protein>
    <submittedName>
        <fullName evidence="4">Protein FAR1-RELATED SEQUENCE 3</fullName>
    </submittedName>
</protein>
<gene>
    <name evidence="4" type="ORF">C2845_PM09G07750</name>
</gene>
<evidence type="ECO:0000313" key="5">
    <source>
        <dbReference type="Proteomes" id="UP000275267"/>
    </source>
</evidence>
<sequence>MAIATEAPAVVERSADLNQARPMDGSPGFGGAYRDAVFDGKVIDLNKDALAELSKTYSVLRVPRLQGHQVGRRIKYNIPIEAHAVSIYTRNMHEKFCELIFDSGNFVAFEIIPHMKYRTVHIRADRRERWEKVEFDIDVISNGEEYICECGLAENMGMICPHIIRVLIQFGIQEIPRKHIIKRWTINARDILPAHLEHYQKEKAALHSQTLRHSGLYLTALEVVNLGDSNVKAYEIAMEHLLQAKTELQELSAEKDGFSLPDQLCVQQQVLHATEEGHLNFETMNPIQDESNMLNVLPPERMKKRGRPSNACDKPPYEQGRKRNKHYLPHQAPVQTSGDMNQPMDQANPKRKITKCSRCHLPGHNRNACRAPAPPEFVMSS</sequence>
<evidence type="ECO:0000256" key="1">
    <source>
        <dbReference type="PROSITE-ProRule" id="PRU00325"/>
    </source>
</evidence>
<dbReference type="GO" id="GO:0008270">
    <property type="term" value="F:zinc ion binding"/>
    <property type="evidence" value="ECO:0007669"/>
    <property type="project" value="UniProtKB-KW"/>
</dbReference>
<dbReference type="PANTHER" id="PTHR47482:SF23">
    <property type="entry name" value="PROTEIN FAR1-RELATED SEQUENCE"/>
    <property type="match status" value="1"/>
</dbReference>
<evidence type="ECO:0000259" key="3">
    <source>
        <dbReference type="PROSITE" id="PS50966"/>
    </source>
</evidence>
<keyword evidence="1" id="KW-0479">Metal-binding</keyword>
<feature type="compositionally biased region" description="Polar residues" evidence="2">
    <location>
        <begin position="333"/>
        <end position="345"/>
    </location>
</feature>
<keyword evidence="5" id="KW-1185">Reference proteome</keyword>
<dbReference type="AlphaFoldDB" id="A0A3L6RZY8"/>
<dbReference type="PANTHER" id="PTHR47482">
    <property type="entry name" value="OS11G0632001 PROTEIN"/>
    <property type="match status" value="1"/>
</dbReference>